<sequence length="275" mass="31190">FSRQAAIISKRLDKPLVTTVWETIPHHYSSYLPPYAWNAKIVVKNTDLFIAVTKKAKTHLESLHISASKIKVVYPGVDLGKFYPRNKSVNDGAIKLLFVGRLISEKGVAELLKAFAFLCQKLQDKIELWIVGRGYLESLVREDASKYPIKYLGFVNHERLPEIYRKCDIFCLPSKDRMKCGIKLWEEQLGFVLLEAMASGLPIVSTDCGCIPEIVGSDNLIMSSSAPDKLAAGLSNLLVNKEKRYEIGRNNRKRAERHFDAKKQAKILEKEILRL</sequence>
<dbReference type="PANTHER" id="PTHR45947:SF3">
    <property type="entry name" value="SULFOQUINOVOSYL TRANSFERASE SQD2"/>
    <property type="match status" value="1"/>
</dbReference>
<dbReference type="InterPro" id="IPR028098">
    <property type="entry name" value="Glyco_trans_4-like_N"/>
</dbReference>
<accession>X1LYQ9</accession>
<dbReference type="EMBL" id="BARV01016218">
    <property type="protein sequence ID" value="GAI24477.1"/>
    <property type="molecule type" value="Genomic_DNA"/>
</dbReference>
<dbReference type="GO" id="GO:0016757">
    <property type="term" value="F:glycosyltransferase activity"/>
    <property type="evidence" value="ECO:0007669"/>
    <property type="project" value="InterPro"/>
</dbReference>
<organism evidence="3">
    <name type="scientific">marine sediment metagenome</name>
    <dbReference type="NCBI Taxonomy" id="412755"/>
    <lineage>
        <taxon>unclassified sequences</taxon>
        <taxon>metagenomes</taxon>
        <taxon>ecological metagenomes</taxon>
    </lineage>
</organism>
<reference evidence="3" key="1">
    <citation type="journal article" date="2014" name="Front. Microbiol.">
        <title>High frequency of phylogenetically diverse reductive dehalogenase-homologous genes in deep subseafloor sedimentary metagenomes.</title>
        <authorList>
            <person name="Kawai M."/>
            <person name="Futagami T."/>
            <person name="Toyoda A."/>
            <person name="Takaki Y."/>
            <person name="Nishi S."/>
            <person name="Hori S."/>
            <person name="Arai W."/>
            <person name="Tsubouchi T."/>
            <person name="Morono Y."/>
            <person name="Uchiyama I."/>
            <person name="Ito T."/>
            <person name="Fujiyama A."/>
            <person name="Inagaki F."/>
            <person name="Takami H."/>
        </authorList>
    </citation>
    <scope>NUCLEOTIDE SEQUENCE</scope>
    <source>
        <strain evidence="3">Expedition CK06-06</strain>
    </source>
</reference>
<feature type="non-terminal residue" evidence="3">
    <location>
        <position position="1"/>
    </location>
</feature>
<dbReference type="AlphaFoldDB" id="X1LYQ9"/>
<gene>
    <name evidence="3" type="ORF">S06H3_27889</name>
</gene>
<evidence type="ECO:0000313" key="3">
    <source>
        <dbReference type="EMBL" id="GAI24477.1"/>
    </source>
</evidence>
<feature type="domain" description="Glycosyl transferase family 1" evidence="1">
    <location>
        <begin position="86"/>
        <end position="254"/>
    </location>
</feature>
<evidence type="ECO:0008006" key="4">
    <source>
        <dbReference type="Google" id="ProtNLM"/>
    </source>
</evidence>
<protein>
    <recommendedName>
        <fullName evidence="4">Glycosyl transferase family 1 domain-containing protein</fullName>
    </recommendedName>
</protein>
<name>X1LYQ9_9ZZZZ</name>
<dbReference type="PANTHER" id="PTHR45947">
    <property type="entry name" value="SULFOQUINOVOSYL TRANSFERASE SQD2"/>
    <property type="match status" value="1"/>
</dbReference>
<dbReference type="SUPFAM" id="SSF53756">
    <property type="entry name" value="UDP-Glycosyltransferase/glycogen phosphorylase"/>
    <property type="match status" value="1"/>
</dbReference>
<dbReference type="CDD" id="cd03801">
    <property type="entry name" value="GT4_PimA-like"/>
    <property type="match status" value="1"/>
</dbReference>
<feature type="domain" description="Glycosyltransferase subfamily 4-like N-terminal" evidence="2">
    <location>
        <begin position="8"/>
        <end position="79"/>
    </location>
</feature>
<dbReference type="InterPro" id="IPR050194">
    <property type="entry name" value="Glycosyltransferase_grp1"/>
</dbReference>
<evidence type="ECO:0000259" key="2">
    <source>
        <dbReference type="Pfam" id="PF13439"/>
    </source>
</evidence>
<proteinExistence type="predicted"/>
<dbReference type="InterPro" id="IPR001296">
    <property type="entry name" value="Glyco_trans_1"/>
</dbReference>
<comment type="caution">
    <text evidence="3">The sequence shown here is derived from an EMBL/GenBank/DDBJ whole genome shotgun (WGS) entry which is preliminary data.</text>
</comment>
<dbReference type="Pfam" id="PF00534">
    <property type="entry name" value="Glycos_transf_1"/>
    <property type="match status" value="1"/>
</dbReference>
<dbReference type="Pfam" id="PF13439">
    <property type="entry name" value="Glyco_transf_4"/>
    <property type="match status" value="1"/>
</dbReference>
<dbReference type="Gene3D" id="3.40.50.2000">
    <property type="entry name" value="Glycogen Phosphorylase B"/>
    <property type="match status" value="2"/>
</dbReference>
<evidence type="ECO:0000259" key="1">
    <source>
        <dbReference type="Pfam" id="PF00534"/>
    </source>
</evidence>